<evidence type="ECO:0000313" key="4">
    <source>
        <dbReference type="Proteomes" id="UP000601435"/>
    </source>
</evidence>
<sequence>MGSAKPEAFHDWIPIASLPKAKLLVFAWPAAAAVGAVDAVAMHLHTEGQRAFGFTKVLEVVLFTNFLLTLLMYLTSLVAVLRTPSPSAVVRRASLRALAYPCGFLITAFPDWLLYIRVIPENVWSGRLASLAMYSNGWVNAAVYGCQNRHLCPGSRLTTPGLALQGRRGSSPSSPLPLLPSFHVGFRVGDSRSFLQTVSSEDPCAEEETGAAKEPGTADSAEAVRDPTLCQRAA</sequence>
<dbReference type="OrthoDB" id="440164at2759"/>
<feature type="transmembrane region" description="Helical" evidence="2">
    <location>
        <begin position="21"/>
        <end position="42"/>
    </location>
</feature>
<gene>
    <name evidence="3" type="ORF">SNEC2469_LOCUS5934</name>
</gene>
<feature type="region of interest" description="Disordered" evidence="1">
    <location>
        <begin position="199"/>
        <end position="234"/>
    </location>
</feature>
<keyword evidence="2" id="KW-0472">Membrane</keyword>
<dbReference type="AlphaFoldDB" id="A0A812MDX6"/>
<protein>
    <submittedName>
        <fullName evidence="3">Uncharacterized protein</fullName>
    </submittedName>
</protein>
<evidence type="ECO:0000256" key="1">
    <source>
        <dbReference type="SAM" id="MobiDB-lite"/>
    </source>
</evidence>
<organism evidence="3 4">
    <name type="scientific">Symbiodinium necroappetens</name>
    <dbReference type="NCBI Taxonomy" id="1628268"/>
    <lineage>
        <taxon>Eukaryota</taxon>
        <taxon>Sar</taxon>
        <taxon>Alveolata</taxon>
        <taxon>Dinophyceae</taxon>
        <taxon>Suessiales</taxon>
        <taxon>Symbiodiniaceae</taxon>
        <taxon>Symbiodinium</taxon>
    </lineage>
</organism>
<accession>A0A812MDX6</accession>
<dbReference type="Proteomes" id="UP000601435">
    <property type="component" value="Unassembled WGS sequence"/>
</dbReference>
<proteinExistence type="predicted"/>
<feature type="transmembrane region" description="Helical" evidence="2">
    <location>
        <begin position="62"/>
        <end position="81"/>
    </location>
</feature>
<keyword evidence="4" id="KW-1185">Reference proteome</keyword>
<feature type="transmembrane region" description="Helical" evidence="2">
    <location>
        <begin position="93"/>
        <end position="115"/>
    </location>
</feature>
<keyword evidence="2" id="KW-1133">Transmembrane helix</keyword>
<evidence type="ECO:0000313" key="3">
    <source>
        <dbReference type="EMBL" id="CAE7260453.1"/>
    </source>
</evidence>
<comment type="caution">
    <text evidence="3">The sequence shown here is derived from an EMBL/GenBank/DDBJ whole genome shotgun (WGS) entry which is preliminary data.</text>
</comment>
<reference evidence="3" key="1">
    <citation type="submission" date="2021-02" db="EMBL/GenBank/DDBJ databases">
        <authorList>
            <person name="Dougan E. K."/>
            <person name="Rhodes N."/>
            <person name="Thang M."/>
            <person name="Chan C."/>
        </authorList>
    </citation>
    <scope>NUCLEOTIDE SEQUENCE</scope>
</reference>
<name>A0A812MDX6_9DINO</name>
<dbReference type="EMBL" id="CAJNJA010010644">
    <property type="protein sequence ID" value="CAE7260453.1"/>
    <property type="molecule type" value="Genomic_DNA"/>
</dbReference>
<keyword evidence="2" id="KW-0812">Transmembrane</keyword>
<evidence type="ECO:0000256" key="2">
    <source>
        <dbReference type="SAM" id="Phobius"/>
    </source>
</evidence>